<dbReference type="Gene3D" id="3.30.70.120">
    <property type="match status" value="1"/>
</dbReference>
<dbReference type="InterPro" id="IPR017918">
    <property type="entry name" value="N-reg_PII_CS"/>
</dbReference>
<evidence type="ECO:0000313" key="2">
    <source>
        <dbReference type="EMBL" id="KFI86790.1"/>
    </source>
</evidence>
<dbReference type="PANTHER" id="PTHR30115:SF11">
    <property type="entry name" value="NITROGEN REGULATORY PROTEIN P-II HOMOLOG"/>
    <property type="match status" value="1"/>
</dbReference>
<dbReference type="RefSeq" id="WP_026646798.1">
    <property type="nucleotide sequence ID" value="NZ_JGZL01000013.1"/>
</dbReference>
<dbReference type="InterPro" id="IPR011322">
    <property type="entry name" value="N-reg_PII-like_a/b"/>
</dbReference>
<dbReference type="PROSITE" id="PS00638">
    <property type="entry name" value="PII_GLNB_CTER"/>
    <property type="match status" value="1"/>
</dbReference>
<dbReference type="InterPro" id="IPR015867">
    <property type="entry name" value="N-reg_PII/ATP_PRibTrfase_C"/>
</dbReference>
<dbReference type="eggNOG" id="COG0347">
    <property type="taxonomic scope" value="Bacteria"/>
</dbReference>
<gene>
    <name evidence="2" type="ORF">BRUM_1704</name>
</gene>
<accession>A0A087CU40</accession>
<evidence type="ECO:0000313" key="3">
    <source>
        <dbReference type="Proteomes" id="UP000029078"/>
    </source>
</evidence>
<organism evidence="2 3">
    <name type="scientific">Bifidobacterium ruminantium</name>
    <dbReference type="NCBI Taxonomy" id="78346"/>
    <lineage>
        <taxon>Bacteria</taxon>
        <taxon>Bacillati</taxon>
        <taxon>Actinomycetota</taxon>
        <taxon>Actinomycetes</taxon>
        <taxon>Bifidobacteriales</taxon>
        <taxon>Bifidobacteriaceae</taxon>
        <taxon>Bifidobacterium</taxon>
    </lineage>
</organism>
<comment type="caution">
    <text evidence="2">The sequence shown here is derived from an EMBL/GenBank/DDBJ whole genome shotgun (WGS) entry which is preliminary data.</text>
</comment>
<dbReference type="GO" id="GO:0005829">
    <property type="term" value="C:cytosol"/>
    <property type="evidence" value="ECO:0007669"/>
    <property type="project" value="TreeGrafter"/>
</dbReference>
<dbReference type="GO" id="GO:0005524">
    <property type="term" value="F:ATP binding"/>
    <property type="evidence" value="ECO:0007669"/>
    <property type="project" value="TreeGrafter"/>
</dbReference>
<dbReference type="SUPFAM" id="SSF54913">
    <property type="entry name" value="GlnB-like"/>
    <property type="match status" value="1"/>
</dbReference>
<evidence type="ECO:0000256" key="1">
    <source>
        <dbReference type="RuleBase" id="RU003936"/>
    </source>
</evidence>
<comment type="similarity">
    <text evidence="1">Belongs to the P(II) protein family.</text>
</comment>
<protein>
    <submittedName>
        <fullName evidence="2">Nitrogen regulatory protein P-II</fullName>
    </submittedName>
</protein>
<dbReference type="SMART" id="SM00938">
    <property type="entry name" value="P-II"/>
    <property type="match status" value="1"/>
</dbReference>
<name>A0A087CU40_BIFRU</name>
<proteinExistence type="inferred from homology"/>
<dbReference type="EMBL" id="JGZL01000013">
    <property type="protein sequence ID" value="KFI86790.1"/>
    <property type="molecule type" value="Genomic_DNA"/>
</dbReference>
<dbReference type="InterPro" id="IPR002187">
    <property type="entry name" value="N-reg_PII"/>
</dbReference>
<dbReference type="GO" id="GO:0006808">
    <property type="term" value="P:regulation of nitrogen utilization"/>
    <property type="evidence" value="ECO:0007669"/>
    <property type="project" value="InterPro"/>
</dbReference>
<dbReference type="Proteomes" id="UP000029078">
    <property type="component" value="Unassembled WGS sequence"/>
</dbReference>
<dbReference type="PRINTS" id="PR00340">
    <property type="entry name" value="PIIGLNB"/>
</dbReference>
<dbReference type="PANTHER" id="PTHR30115">
    <property type="entry name" value="NITROGEN REGULATORY PROTEIN P-II"/>
    <property type="match status" value="1"/>
</dbReference>
<dbReference type="Pfam" id="PF00543">
    <property type="entry name" value="P-II"/>
    <property type="match status" value="1"/>
</dbReference>
<keyword evidence="3" id="KW-1185">Reference proteome</keyword>
<sequence>MKEIEFIINSEKLEALKHVLDQCSSCGITVDFVMGYGHQRGLKQVYTRDEQRGVNLLPKISVRTVVPDKQVDAIIDAVVDRLATSSFGDGKIFVRNVERAVRIRTNERDSEAL</sequence>
<reference evidence="2 3" key="1">
    <citation type="submission" date="2014-03" db="EMBL/GenBank/DDBJ databases">
        <title>Genomics of Bifidobacteria.</title>
        <authorList>
            <person name="Ventura M."/>
            <person name="Milani C."/>
            <person name="Lugli G.A."/>
        </authorList>
    </citation>
    <scope>NUCLEOTIDE SEQUENCE [LARGE SCALE GENOMIC DNA]</scope>
    <source>
        <strain evidence="2 3">LMG 21811</strain>
    </source>
</reference>
<dbReference type="STRING" id="78346.BRUM_1704"/>
<dbReference type="GO" id="GO:0030234">
    <property type="term" value="F:enzyme regulator activity"/>
    <property type="evidence" value="ECO:0007669"/>
    <property type="project" value="InterPro"/>
</dbReference>
<dbReference type="AlphaFoldDB" id="A0A087CU40"/>
<dbReference type="PROSITE" id="PS51343">
    <property type="entry name" value="PII_GLNB_DOM"/>
    <property type="match status" value="1"/>
</dbReference>